<evidence type="ECO:0000313" key="2">
    <source>
        <dbReference type="EMBL" id="EEF15404.1"/>
    </source>
</evidence>
<dbReference type="AlphaFoldDB" id="B9CY72"/>
<dbReference type="Proteomes" id="UP000003082">
    <property type="component" value="Unassembled WGS sequence"/>
</dbReference>
<sequence>MSVKFMNPTFTNYSEPEFEVITDECLSCNGDIIDKHYFLIIANDYESYKWRYDKFIDFLLDYISHDALSAKEREACINKPGSMLRKSLRNLRTVQKNQQDEIDEKGGEIGEILLYGIMKKYYNALPVVPKIFYKQNKNDYAKGADSVHIVIEDNDKFSLWLGESKFYKNIDDAINNAIQSVNNGLQDDKLKKEKSIITNISDLDELLKDNTNLLEQIKTKLNDNRSLDELKPFLHIPIFLLYECSLTKQNKEFNKEYQDKIIENTKKNTKKIYKRLKDELKNISYIDRIYFHIIFFPIPDKNKIIEDVNKSMEGFND</sequence>
<proteinExistence type="predicted"/>
<reference evidence="2 3" key="1">
    <citation type="submission" date="2008-08" db="EMBL/GenBank/DDBJ databases">
        <authorList>
            <person name="Madupu R."/>
            <person name="Durkin A.S."/>
            <person name="Torralba M."/>
            <person name="Methe B."/>
            <person name="Sutton G.G."/>
            <person name="Strausberg R.L."/>
            <person name="Nelson K.E."/>
        </authorList>
    </citation>
    <scope>NUCLEOTIDE SEQUENCE [LARGE SCALE GENOMIC DNA]</scope>
    <source>
        <strain evidence="2 3">RM3267</strain>
    </source>
</reference>
<comment type="caution">
    <text evidence="2">The sequence shown here is derived from an EMBL/GenBank/DDBJ whole genome shotgun (WGS) entry which is preliminary data.</text>
</comment>
<gene>
    <name evidence="2" type="ORF">CAMRE0001_0276</name>
</gene>
<name>B9CY72_CAMRE</name>
<evidence type="ECO:0000313" key="3">
    <source>
        <dbReference type="Proteomes" id="UP000003082"/>
    </source>
</evidence>
<dbReference type="EMBL" id="ACFU01000001">
    <property type="protein sequence ID" value="EEF15404.1"/>
    <property type="molecule type" value="Genomic_DNA"/>
</dbReference>
<feature type="domain" description="Anti-bacteriophage protein A/HamA C-terminal" evidence="1">
    <location>
        <begin position="32"/>
        <end position="310"/>
    </location>
</feature>
<dbReference type="eggNOG" id="ENOG502Z96M">
    <property type="taxonomic scope" value="Bacteria"/>
</dbReference>
<dbReference type="STRING" id="553218.CAMRE0001_0276"/>
<dbReference type="Pfam" id="PF08878">
    <property type="entry name" value="HamA"/>
    <property type="match status" value="1"/>
</dbReference>
<keyword evidence="3" id="KW-1185">Reference proteome</keyword>
<accession>B9CY72</accession>
<organism evidence="2 3">
    <name type="scientific">Campylobacter rectus RM3267</name>
    <dbReference type="NCBI Taxonomy" id="553218"/>
    <lineage>
        <taxon>Bacteria</taxon>
        <taxon>Pseudomonadati</taxon>
        <taxon>Campylobacterota</taxon>
        <taxon>Epsilonproteobacteria</taxon>
        <taxon>Campylobacterales</taxon>
        <taxon>Campylobacteraceae</taxon>
        <taxon>Campylobacter</taxon>
    </lineage>
</organism>
<protein>
    <recommendedName>
        <fullName evidence="1">Anti-bacteriophage protein A/HamA C-terminal domain-containing protein</fullName>
    </recommendedName>
</protein>
<dbReference type="InterPro" id="IPR014976">
    <property type="entry name" value="AbpA_HamA_C"/>
</dbReference>
<evidence type="ECO:0000259" key="1">
    <source>
        <dbReference type="Pfam" id="PF08878"/>
    </source>
</evidence>